<feature type="non-terminal residue" evidence="1">
    <location>
        <position position="63"/>
    </location>
</feature>
<dbReference type="EMBL" id="MCBS01021537">
    <property type="protein sequence ID" value="RKF77960.1"/>
    <property type="molecule type" value="Genomic_DNA"/>
</dbReference>
<reference evidence="1 2" key="1">
    <citation type="journal article" date="2018" name="BMC Genomics">
        <title>Comparative genome analyses reveal sequence features reflecting distinct modes of host-adaptation between dicot and monocot powdery mildew.</title>
        <authorList>
            <person name="Wu Y."/>
            <person name="Ma X."/>
            <person name="Pan Z."/>
            <person name="Kale S.D."/>
            <person name="Song Y."/>
            <person name="King H."/>
            <person name="Zhang Q."/>
            <person name="Presley C."/>
            <person name="Deng X."/>
            <person name="Wei C.I."/>
            <person name="Xiao S."/>
        </authorList>
    </citation>
    <scope>NUCLEOTIDE SEQUENCE [LARGE SCALE GENOMIC DNA]</scope>
    <source>
        <strain evidence="1">UMSG1</strain>
    </source>
</reference>
<organism evidence="1 2">
    <name type="scientific">Golovinomyces cichoracearum</name>
    <dbReference type="NCBI Taxonomy" id="62708"/>
    <lineage>
        <taxon>Eukaryota</taxon>
        <taxon>Fungi</taxon>
        <taxon>Dikarya</taxon>
        <taxon>Ascomycota</taxon>
        <taxon>Pezizomycotina</taxon>
        <taxon>Leotiomycetes</taxon>
        <taxon>Erysiphales</taxon>
        <taxon>Erysiphaceae</taxon>
        <taxon>Golovinomyces</taxon>
    </lineage>
</organism>
<protein>
    <submittedName>
        <fullName evidence="1">Uncharacterized protein</fullName>
    </submittedName>
</protein>
<dbReference type="Proteomes" id="UP000285326">
    <property type="component" value="Unassembled WGS sequence"/>
</dbReference>
<proteinExistence type="predicted"/>
<evidence type="ECO:0000313" key="2">
    <source>
        <dbReference type="Proteomes" id="UP000285326"/>
    </source>
</evidence>
<evidence type="ECO:0000313" key="1">
    <source>
        <dbReference type="EMBL" id="RKF77960.1"/>
    </source>
</evidence>
<name>A0A420ITV5_9PEZI</name>
<comment type="caution">
    <text evidence="1">The sequence shown here is derived from an EMBL/GenBank/DDBJ whole genome shotgun (WGS) entry which is preliminary data.</text>
</comment>
<dbReference type="AlphaFoldDB" id="A0A420ITV5"/>
<accession>A0A420ITV5</accession>
<sequence length="63" mass="7142">MPIPNRFFSDIAMDFITTLPPSQTSFGKEQATNILVITHRPIKNILTQSNDDSQQLRSIEQPV</sequence>
<gene>
    <name evidence="1" type="ORF">GcM1_215049</name>
</gene>